<name>A0AAN6WPI4_9PEZI</name>
<feature type="domain" description="MARVEL" evidence="6">
    <location>
        <begin position="6"/>
        <end position="169"/>
    </location>
</feature>
<evidence type="ECO:0000256" key="3">
    <source>
        <dbReference type="ARBA" id="ARBA00022989"/>
    </source>
</evidence>
<evidence type="ECO:0000313" key="8">
    <source>
        <dbReference type="Proteomes" id="UP001302126"/>
    </source>
</evidence>
<keyword evidence="4 5" id="KW-0472">Membrane</keyword>
<dbReference type="Pfam" id="PF01284">
    <property type="entry name" value="MARVEL"/>
    <property type="match status" value="1"/>
</dbReference>
<dbReference type="GO" id="GO:0072659">
    <property type="term" value="P:protein localization to plasma membrane"/>
    <property type="evidence" value="ECO:0007669"/>
    <property type="project" value="TreeGrafter"/>
</dbReference>
<comment type="caution">
    <text evidence="7">The sequence shown here is derived from an EMBL/GenBank/DDBJ whole genome shotgun (WGS) entry which is preliminary data.</text>
</comment>
<gene>
    <name evidence="7" type="ORF">QBC35DRAFT_289051</name>
</gene>
<evidence type="ECO:0000256" key="1">
    <source>
        <dbReference type="ARBA" id="ARBA00004141"/>
    </source>
</evidence>
<dbReference type="PANTHER" id="PTHR28165:SF2">
    <property type="entry name" value="MARVEL DOMAIN-CONTAINING PROTEIN"/>
    <property type="match status" value="1"/>
</dbReference>
<dbReference type="Proteomes" id="UP001302126">
    <property type="component" value="Unassembled WGS sequence"/>
</dbReference>
<feature type="transmembrane region" description="Helical" evidence="5">
    <location>
        <begin position="75"/>
        <end position="97"/>
    </location>
</feature>
<keyword evidence="8" id="KW-1185">Reference proteome</keyword>
<feature type="transmembrane region" description="Helical" evidence="5">
    <location>
        <begin position="156"/>
        <end position="176"/>
    </location>
</feature>
<organism evidence="7 8">
    <name type="scientific">Podospora australis</name>
    <dbReference type="NCBI Taxonomy" id="1536484"/>
    <lineage>
        <taxon>Eukaryota</taxon>
        <taxon>Fungi</taxon>
        <taxon>Dikarya</taxon>
        <taxon>Ascomycota</taxon>
        <taxon>Pezizomycotina</taxon>
        <taxon>Sordariomycetes</taxon>
        <taxon>Sordariomycetidae</taxon>
        <taxon>Sordariales</taxon>
        <taxon>Podosporaceae</taxon>
        <taxon>Podospora</taxon>
    </lineage>
</organism>
<accession>A0AAN6WPI4</accession>
<proteinExistence type="predicted"/>
<dbReference type="EMBL" id="MU864436">
    <property type="protein sequence ID" value="KAK4185943.1"/>
    <property type="molecule type" value="Genomic_DNA"/>
</dbReference>
<keyword evidence="2 5" id="KW-0812">Transmembrane</keyword>
<evidence type="ECO:0000256" key="2">
    <source>
        <dbReference type="ARBA" id="ARBA00022692"/>
    </source>
</evidence>
<protein>
    <submittedName>
        <fullName evidence="7">Marvel domain-containing protein</fullName>
    </submittedName>
</protein>
<dbReference type="GO" id="GO:0070941">
    <property type="term" value="P:eisosome assembly"/>
    <property type="evidence" value="ECO:0007669"/>
    <property type="project" value="TreeGrafter"/>
</dbReference>
<evidence type="ECO:0000259" key="6">
    <source>
        <dbReference type="Pfam" id="PF01284"/>
    </source>
</evidence>
<reference evidence="7" key="1">
    <citation type="journal article" date="2023" name="Mol. Phylogenet. Evol.">
        <title>Genome-scale phylogeny and comparative genomics of the fungal order Sordariales.</title>
        <authorList>
            <person name="Hensen N."/>
            <person name="Bonometti L."/>
            <person name="Westerberg I."/>
            <person name="Brannstrom I.O."/>
            <person name="Guillou S."/>
            <person name="Cros-Aarteil S."/>
            <person name="Calhoun S."/>
            <person name="Haridas S."/>
            <person name="Kuo A."/>
            <person name="Mondo S."/>
            <person name="Pangilinan J."/>
            <person name="Riley R."/>
            <person name="LaButti K."/>
            <person name="Andreopoulos B."/>
            <person name="Lipzen A."/>
            <person name="Chen C."/>
            <person name="Yan M."/>
            <person name="Daum C."/>
            <person name="Ng V."/>
            <person name="Clum A."/>
            <person name="Steindorff A."/>
            <person name="Ohm R.A."/>
            <person name="Martin F."/>
            <person name="Silar P."/>
            <person name="Natvig D.O."/>
            <person name="Lalanne C."/>
            <person name="Gautier V."/>
            <person name="Ament-Velasquez S.L."/>
            <person name="Kruys A."/>
            <person name="Hutchinson M.I."/>
            <person name="Powell A.J."/>
            <person name="Barry K."/>
            <person name="Miller A.N."/>
            <person name="Grigoriev I.V."/>
            <person name="Debuchy R."/>
            <person name="Gladieux P."/>
            <person name="Hiltunen Thoren M."/>
            <person name="Johannesson H."/>
        </authorList>
    </citation>
    <scope>NUCLEOTIDE SEQUENCE</scope>
    <source>
        <strain evidence="7">PSN309</strain>
    </source>
</reference>
<dbReference type="GO" id="GO:0005886">
    <property type="term" value="C:plasma membrane"/>
    <property type="evidence" value="ECO:0007669"/>
    <property type="project" value="TreeGrafter"/>
</dbReference>
<dbReference type="PANTHER" id="PTHR28165">
    <property type="entry name" value="NON-CLASSICAL EXPORT PROTEIN 2-RELATED"/>
    <property type="match status" value="1"/>
</dbReference>
<keyword evidence="3 5" id="KW-1133">Transmembrane helix</keyword>
<evidence type="ECO:0000256" key="5">
    <source>
        <dbReference type="SAM" id="Phobius"/>
    </source>
</evidence>
<dbReference type="AlphaFoldDB" id="A0AAN6WPI4"/>
<evidence type="ECO:0000313" key="7">
    <source>
        <dbReference type="EMBL" id="KAK4185943.1"/>
    </source>
</evidence>
<evidence type="ECO:0000256" key="4">
    <source>
        <dbReference type="ARBA" id="ARBA00023136"/>
    </source>
</evidence>
<reference evidence="7" key="2">
    <citation type="submission" date="2023-05" db="EMBL/GenBank/DDBJ databases">
        <authorList>
            <consortium name="Lawrence Berkeley National Laboratory"/>
            <person name="Steindorff A."/>
            <person name="Hensen N."/>
            <person name="Bonometti L."/>
            <person name="Westerberg I."/>
            <person name="Brannstrom I.O."/>
            <person name="Guillou S."/>
            <person name="Cros-Aarteil S."/>
            <person name="Calhoun S."/>
            <person name="Haridas S."/>
            <person name="Kuo A."/>
            <person name="Mondo S."/>
            <person name="Pangilinan J."/>
            <person name="Riley R."/>
            <person name="Labutti K."/>
            <person name="Andreopoulos B."/>
            <person name="Lipzen A."/>
            <person name="Chen C."/>
            <person name="Yanf M."/>
            <person name="Daum C."/>
            <person name="Ng V."/>
            <person name="Clum A."/>
            <person name="Ohm R."/>
            <person name="Martin F."/>
            <person name="Silar P."/>
            <person name="Natvig D."/>
            <person name="Lalanne C."/>
            <person name="Gautier V."/>
            <person name="Ament-Velasquez S.L."/>
            <person name="Kruys A."/>
            <person name="Hutchinson M.I."/>
            <person name="Powell A.J."/>
            <person name="Barry K."/>
            <person name="Miller A.N."/>
            <person name="Grigoriev I.V."/>
            <person name="Debuchy R."/>
            <person name="Gladieux P."/>
            <person name="Thoren M.H."/>
            <person name="Johannesson H."/>
        </authorList>
    </citation>
    <scope>NUCLEOTIDE SEQUENCE</scope>
    <source>
        <strain evidence="7">PSN309</strain>
    </source>
</reference>
<dbReference type="GO" id="GO:0032126">
    <property type="term" value="C:eisosome"/>
    <property type="evidence" value="ECO:0007669"/>
    <property type="project" value="TreeGrafter"/>
</dbReference>
<feature type="transmembrane region" description="Helical" evidence="5">
    <location>
        <begin position="44"/>
        <end position="63"/>
    </location>
</feature>
<sequence length="186" mass="19790">MQKAILALRGLQFVFSVVVLGLAVTLIKGQVYGSSPTTTKYSSFTGAFGIIVAGFGAAAAFFFDSTSWISGKTVLVMGLDAVSGLLFLAGGIAWAVALKDTQGCSADSSVLLLNDFINQGRTEDNQFGVIPDGERDAKTIEGRLKSNCEKAIADQSIQFVSFAICIVLLGLGFWNWRRVRKGGSYV</sequence>
<dbReference type="InterPro" id="IPR052649">
    <property type="entry name" value="NCE102-like"/>
</dbReference>
<feature type="transmembrane region" description="Helical" evidence="5">
    <location>
        <begin position="12"/>
        <end position="32"/>
    </location>
</feature>
<comment type="subcellular location">
    <subcellularLocation>
        <location evidence="1">Membrane</location>
        <topology evidence="1">Multi-pass membrane protein</topology>
    </subcellularLocation>
</comment>
<dbReference type="InterPro" id="IPR008253">
    <property type="entry name" value="Marvel"/>
</dbReference>